<keyword evidence="6" id="KW-0862">Zinc</keyword>
<evidence type="ECO:0000259" key="12">
    <source>
        <dbReference type="Pfam" id="PF24621"/>
    </source>
</evidence>
<dbReference type="InterPro" id="IPR016037">
    <property type="entry name" value="DHQ_synth_AroB"/>
</dbReference>
<dbReference type="Gene3D" id="1.20.1090.10">
    <property type="entry name" value="Dehydroquinate synthase-like - alpha domain"/>
    <property type="match status" value="1"/>
</dbReference>
<keyword evidence="14" id="KW-1185">Reference proteome</keyword>
<proteinExistence type="predicted"/>
<keyword evidence="9" id="KW-0170">Cobalt</keyword>
<feature type="domain" description="3-dehydroquinate synthase C-terminal" evidence="12">
    <location>
        <begin position="176"/>
        <end position="319"/>
    </location>
</feature>
<evidence type="ECO:0000256" key="4">
    <source>
        <dbReference type="ARBA" id="ARBA00022723"/>
    </source>
</evidence>
<dbReference type="RefSeq" id="WP_342696181.1">
    <property type="nucleotide sequence ID" value="NZ_JBCGDO010000012.1"/>
</dbReference>
<evidence type="ECO:0000256" key="9">
    <source>
        <dbReference type="ARBA" id="ARBA00023285"/>
    </source>
</evidence>
<dbReference type="InterPro" id="IPR050071">
    <property type="entry name" value="Dehydroquinate_synthase"/>
</dbReference>
<protein>
    <recommendedName>
        <fullName evidence="10">3-dehydroquinate synthase</fullName>
        <ecNumber evidence="10">4.2.3.4</ecNumber>
    </recommendedName>
</protein>
<reference evidence="13 14" key="1">
    <citation type="submission" date="2024-03" db="EMBL/GenBank/DDBJ databases">
        <title>Two novel species of the genus Flavobacterium exhibiting potentially degradation of complex polysaccharides.</title>
        <authorList>
            <person name="Lian X."/>
        </authorList>
    </citation>
    <scope>NUCLEOTIDE SEQUENCE [LARGE SCALE GENOMIC DNA]</scope>
    <source>
        <strain evidence="14">j3</strain>
    </source>
</reference>
<evidence type="ECO:0000256" key="3">
    <source>
        <dbReference type="ARBA" id="ARBA00003485"/>
    </source>
</evidence>
<dbReference type="Gene3D" id="3.40.50.1970">
    <property type="match status" value="1"/>
</dbReference>
<evidence type="ECO:0000256" key="8">
    <source>
        <dbReference type="ARBA" id="ARBA00023239"/>
    </source>
</evidence>
<dbReference type="PANTHER" id="PTHR43622:SF1">
    <property type="entry name" value="3-DEHYDROQUINATE SYNTHASE"/>
    <property type="match status" value="1"/>
</dbReference>
<dbReference type="EC" id="4.2.3.4" evidence="10"/>
<keyword evidence="8 13" id="KW-0456">Lyase</keyword>
<dbReference type="PIRSF" id="PIRSF001455">
    <property type="entry name" value="DHQ_synth"/>
    <property type="match status" value="1"/>
</dbReference>
<dbReference type="EMBL" id="JBCGDO010000012">
    <property type="protein sequence ID" value="MEM0542979.1"/>
    <property type="molecule type" value="Genomic_DNA"/>
</dbReference>
<dbReference type="Pfam" id="PF01761">
    <property type="entry name" value="DHQ_synthase"/>
    <property type="match status" value="1"/>
</dbReference>
<feature type="domain" description="3-dehydroquinate synthase N-terminal" evidence="11">
    <location>
        <begin position="62"/>
        <end position="174"/>
    </location>
</feature>
<evidence type="ECO:0000256" key="1">
    <source>
        <dbReference type="ARBA" id="ARBA00001911"/>
    </source>
</evidence>
<comment type="cofactor">
    <cofactor evidence="1">
        <name>NAD(+)</name>
        <dbReference type="ChEBI" id="CHEBI:57540"/>
    </cofactor>
</comment>
<keyword evidence="5" id="KW-0547">Nucleotide-binding</keyword>
<evidence type="ECO:0000259" key="11">
    <source>
        <dbReference type="Pfam" id="PF01761"/>
    </source>
</evidence>
<keyword evidence="7" id="KW-0520">NAD</keyword>
<organism evidence="13 14">
    <name type="scientific">Flavobacterium aureirubrum</name>
    <dbReference type="NCBI Taxonomy" id="3133147"/>
    <lineage>
        <taxon>Bacteria</taxon>
        <taxon>Pseudomonadati</taxon>
        <taxon>Bacteroidota</taxon>
        <taxon>Flavobacteriia</taxon>
        <taxon>Flavobacteriales</taxon>
        <taxon>Flavobacteriaceae</taxon>
        <taxon>Flavobacterium</taxon>
    </lineage>
</organism>
<dbReference type="InterPro" id="IPR056179">
    <property type="entry name" value="DHQS_C"/>
</dbReference>
<dbReference type="SUPFAM" id="SSF56796">
    <property type="entry name" value="Dehydroquinate synthase-like"/>
    <property type="match status" value="1"/>
</dbReference>
<dbReference type="InterPro" id="IPR030963">
    <property type="entry name" value="DHQ_synth_fam"/>
</dbReference>
<comment type="caution">
    <text evidence="13">The sequence shown here is derived from an EMBL/GenBank/DDBJ whole genome shotgun (WGS) entry which is preliminary data.</text>
</comment>
<evidence type="ECO:0000256" key="2">
    <source>
        <dbReference type="ARBA" id="ARBA00001941"/>
    </source>
</evidence>
<comment type="cofactor">
    <cofactor evidence="2">
        <name>Co(2+)</name>
        <dbReference type="ChEBI" id="CHEBI:48828"/>
    </cofactor>
</comment>
<evidence type="ECO:0000313" key="14">
    <source>
        <dbReference type="Proteomes" id="UP001460072"/>
    </source>
</evidence>
<evidence type="ECO:0000256" key="6">
    <source>
        <dbReference type="ARBA" id="ARBA00022833"/>
    </source>
</evidence>
<name>A0ABU9N5J1_9FLAO</name>
<dbReference type="CDD" id="cd08195">
    <property type="entry name" value="DHQS"/>
    <property type="match status" value="1"/>
</dbReference>
<sequence>MQTIQANGYEIYFNENGYEILNKHLNEYNYSSIFILVDSNTNEKCLLRFLSFLATEKNIEIIEIEAGESEKNITTCVEIWSILTDLGADRKSVLINLGGGVITDIGGFVASTFKRGVDFINIPTSLLAMVDASIGGKNGVDLGNLKNQIGVISVPKLVLVDTDYLNTLPQNEMRSGLAEMLKHGLIADAAYWSAFKDLSKTDFADFDGLVHRSIEIKNNIVLQDPTENGIRKALNFGHTLGHAIESYCLENEDKKTLLHGEAIAIGMIMESFISWQTNLLSETDYNEIKEVITSIFDRVFFDENDLQPIIDLLIHDKKNEYGKIQFALLDGIGAIKINQKADNDLITKSFLDYNS</sequence>
<dbReference type="InterPro" id="IPR030960">
    <property type="entry name" value="DHQS/DOIS_N"/>
</dbReference>
<dbReference type="NCBIfam" id="TIGR01357">
    <property type="entry name" value="aroB"/>
    <property type="match status" value="1"/>
</dbReference>
<evidence type="ECO:0000256" key="5">
    <source>
        <dbReference type="ARBA" id="ARBA00022741"/>
    </source>
</evidence>
<evidence type="ECO:0000256" key="10">
    <source>
        <dbReference type="NCBIfam" id="TIGR01357"/>
    </source>
</evidence>
<gene>
    <name evidence="13" type="primary">aroB</name>
    <name evidence="13" type="ORF">WFZ85_10135</name>
</gene>
<keyword evidence="4" id="KW-0479">Metal-binding</keyword>
<accession>A0ABU9N5J1</accession>
<evidence type="ECO:0000313" key="13">
    <source>
        <dbReference type="EMBL" id="MEM0542979.1"/>
    </source>
</evidence>
<dbReference type="GO" id="GO:0003856">
    <property type="term" value="F:3-dehydroquinate synthase activity"/>
    <property type="evidence" value="ECO:0007669"/>
    <property type="project" value="UniProtKB-EC"/>
</dbReference>
<comment type="function">
    <text evidence="3">Catalyzes the conversion of 3-deoxy-D-arabino-heptulosonate 7-phosphate (DAHP) to dehydroquinate (DHQ).</text>
</comment>
<evidence type="ECO:0000256" key="7">
    <source>
        <dbReference type="ARBA" id="ARBA00023027"/>
    </source>
</evidence>
<dbReference type="PANTHER" id="PTHR43622">
    <property type="entry name" value="3-DEHYDROQUINATE SYNTHASE"/>
    <property type="match status" value="1"/>
</dbReference>
<dbReference type="Proteomes" id="UP001460072">
    <property type="component" value="Unassembled WGS sequence"/>
</dbReference>
<dbReference type="Pfam" id="PF24621">
    <property type="entry name" value="DHQS_C"/>
    <property type="match status" value="1"/>
</dbReference>